<evidence type="ECO:0000313" key="6">
    <source>
        <dbReference type="Proteomes" id="UP000501058"/>
    </source>
</evidence>
<evidence type="ECO:0000256" key="2">
    <source>
        <dbReference type="ARBA" id="ARBA00022643"/>
    </source>
</evidence>
<reference evidence="5 6" key="1">
    <citation type="submission" date="2020-03" db="EMBL/GenBank/DDBJ databases">
        <title>Propioniciclava sp. nov., isolated from Hydrophilus acuminatus.</title>
        <authorList>
            <person name="Hyun D.-W."/>
            <person name="Bae J.-W."/>
        </authorList>
    </citation>
    <scope>NUCLEOTIDE SEQUENCE [LARGE SCALE GENOMIC DNA]</scope>
    <source>
        <strain evidence="5 6">HDW11</strain>
    </source>
</reference>
<proteinExistence type="predicted"/>
<dbReference type="InterPro" id="IPR051814">
    <property type="entry name" value="NAD(P)H-dep_FMN_reductase"/>
</dbReference>
<dbReference type="PANTHER" id="PTHR43408:SF1">
    <property type="entry name" value="FMN REDUCTASE (NADPH)"/>
    <property type="match status" value="1"/>
</dbReference>
<dbReference type="AlphaFoldDB" id="A0A6G7YA70"/>
<sequence length="185" mass="19390">MARILSVLSAPGPGSRTDAVGVRAARRLAGLGHDVTDLAIRDLPADALLWRDVGHPAVAAALDRVEHADALIVTSAVYQSSFTAPVKAFLDLFPMNGLRDKFVLPFMVGGSAGHVLALDYALRPVLQSLAPTHVAAGRYILAAGVLLDAEGRVGFEESAAADIDRATADFAAQLGGPDRELRWAS</sequence>
<accession>A0A6G7YA70</accession>
<evidence type="ECO:0000256" key="3">
    <source>
        <dbReference type="ARBA" id="ARBA00023002"/>
    </source>
</evidence>
<dbReference type="InterPro" id="IPR005025">
    <property type="entry name" value="FMN_Rdtase-like_dom"/>
</dbReference>
<name>A0A6G7YA70_9ACTN</name>
<keyword evidence="3" id="KW-0560">Oxidoreductase</keyword>
<dbReference type="KEGG" id="prv:G7070_17270"/>
<keyword evidence="2" id="KW-0288">FMN</keyword>
<dbReference type="Proteomes" id="UP000501058">
    <property type="component" value="Chromosome"/>
</dbReference>
<dbReference type="Gene3D" id="3.40.50.360">
    <property type="match status" value="1"/>
</dbReference>
<dbReference type="SUPFAM" id="SSF52218">
    <property type="entry name" value="Flavoproteins"/>
    <property type="match status" value="1"/>
</dbReference>
<gene>
    <name evidence="5" type="ORF">G7070_17270</name>
</gene>
<evidence type="ECO:0000259" key="4">
    <source>
        <dbReference type="Pfam" id="PF03358"/>
    </source>
</evidence>
<dbReference type="Pfam" id="PF03358">
    <property type="entry name" value="FMN_red"/>
    <property type="match status" value="1"/>
</dbReference>
<keyword evidence="6" id="KW-1185">Reference proteome</keyword>
<dbReference type="PANTHER" id="PTHR43408">
    <property type="entry name" value="FMN REDUCTASE (NADPH)"/>
    <property type="match status" value="1"/>
</dbReference>
<dbReference type="InterPro" id="IPR029039">
    <property type="entry name" value="Flavoprotein-like_sf"/>
</dbReference>
<evidence type="ECO:0000313" key="5">
    <source>
        <dbReference type="EMBL" id="QIK73693.1"/>
    </source>
</evidence>
<feature type="domain" description="NADPH-dependent FMN reductase-like" evidence="4">
    <location>
        <begin position="3"/>
        <end position="139"/>
    </location>
</feature>
<protein>
    <submittedName>
        <fullName evidence="5">FMN reductase (NADPH)</fullName>
    </submittedName>
</protein>
<dbReference type="GO" id="GO:0016491">
    <property type="term" value="F:oxidoreductase activity"/>
    <property type="evidence" value="ECO:0007669"/>
    <property type="project" value="UniProtKB-KW"/>
</dbReference>
<organism evidence="5 6">
    <name type="scientific">Propioniciclava coleopterorum</name>
    <dbReference type="NCBI Taxonomy" id="2714937"/>
    <lineage>
        <taxon>Bacteria</taxon>
        <taxon>Bacillati</taxon>
        <taxon>Actinomycetota</taxon>
        <taxon>Actinomycetes</taxon>
        <taxon>Propionibacteriales</taxon>
        <taxon>Propionibacteriaceae</taxon>
        <taxon>Propioniciclava</taxon>
    </lineage>
</organism>
<dbReference type="EMBL" id="CP049865">
    <property type="protein sequence ID" value="QIK73693.1"/>
    <property type="molecule type" value="Genomic_DNA"/>
</dbReference>
<keyword evidence="1" id="KW-0285">Flavoprotein</keyword>
<evidence type="ECO:0000256" key="1">
    <source>
        <dbReference type="ARBA" id="ARBA00022630"/>
    </source>
</evidence>
<dbReference type="RefSeq" id="WP_166234761.1">
    <property type="nucleotide sequence ID" value="NZ_CP049865.1"/>
</dbReference>